<dbReference type="PANTHER" id="PTHR43283">
    <property type="entry name" value="BETA-LACTAMASE-RELATED"/>
    <property type="match status" value="1"/>
</dbReference>
<dbReference type="RefSeq" id="WP_075829966.1">
    <property type="nucleotide sequence ID" value="NZ_MSTI01000002.1"/>
</dbReference>
<feature type="region of interest" description="Disordered" evidence="1">
    <location>
        <begin position="265"/>
        <end position="294"/>
    </location>
</feature>
<dbReference type="AlphaFoldDB" id="A0A1U7P590"/>
<name>A0A1U7P590_9DEIO</name>
<protein>
    <submittedName>
        <fullName evidence="3">Beta-lactamase class C</fullName>
    </submittedName>
</protein>
<keyword evidence="4" id="KW-1185">Reference proteome</keyword>
<feature type="domain" description="Beta-lactamase-related" evidence="2">
    <location>
        <begin position="18"/>
        <end position="375"/>
    </location>
</feature>
<dbReference type="PANTHER" id="PTHR43283:SF3">
    <property type="entry name" value="BETA-LACTAMASE FAMILY PROTEIN (AFU_ORTHOLOGUE AFUA_5G07500)"/>
    <property type="match status" value="1"/>
</dbReference>
<dbReference type="STRING" id="249408.BOO71_0000067"/>
<dbReference type="InterPro" id="IPR050789">
    <property type="entry name" value="Diverse_Enzym_Activities"/>
</dbReference>
<dbReference type="OrthoDB" id="119951at2"/>
<evidence type="ECO:0000313" key="3">
    <source>
        <dbReference type="EMBL" id="OLV20337.1"/>
    </source>
</evidence>
<evidence type="ECO:0000313" key="4">
    <source>
        <dbReference type="Proteomes" id="UP000186607"/>
    </source>
</evidence>
<dbReference type="InterPro" id="IPR012338">
    <property type="entry name" value="Beta-lactam/transpept-like"/>
</dbReference>
<organism evidence="3 4">
    <name type="scientific">Deinococcus marmoris</name>
    <dbReference type="NCBI Taxonomy" id="249408"/>
    <lineage>
        <taxon>Bacteria</taxon>
        <taxon>Thermotogati</taxon>
        <taxon>Deinococcota</taxon>
        <taxon>Deinococci</taxon>
        <taxon>Deinococcales</taxon>
        <taxon>Deinococcaceae</taxon>
        <taxon>Deinococcus</taxon>
    </lineage>
</organism>
<evidence type="ECO:0000256" key="1">
    <source>
        <dbReference type="SAM" id="MobiDB-lite"/>
    </source>
</evidence>
<dbReference type="Proteomes" id="UP000186607">
    <property type="component" value="Unassembled WGS sequence"/>
</dbReference>
<gene>
    <name evidence="3" type="ORF">BOO71_0000067</name>
</gene>
<accession>A0A1U7P590</accession>
<dbReference type="Pfam" id="PF00144">
    <property type="entry name" value="Beta-lactamase"/>
    <property type="match status" value="1"/>
</dbReference>
<dbReference type="SUPFAM" id="SSF56601">
    <property type="entry name" value="beta-lactamase/transpeptidase-like"/>
    <property type="match status" value="1"/>
</dbReference>
<feature type="compositionally biased region" description="Basic and acidic residues" evidence="1">
    <location>
        <begin position="273"/>
        <end position="289"/>
    </location>
</feature>
<sequence>MTAAATKKSSTELAAAFQQEAERLLAEFKIPGVTLGVLTPDGDHFINLGVTNLENPLPIDNDTIFQIGSTTKTITSLTCSVLVEQGKLDLDVPVRTYLPDFKLKDESVAAALTTRDVLTHQGGFLGDLFHDTGEGDDAVAKVLDELAQSPQMVPMRTHWSYNNAGFYVAGRVIEMITGQTYEAAVTELVLNPLGMDHTFFFPSQIMTYRYATGYNKIEDEMVVQRPWMMMRSAAPAGSSCSSTVSDMAKYAHYIMSGTMPELPEAKVTQAKASEAEEKAADDGSEKSEVPETPTLAGMDRTHLWKPVRTIGVGINAFPGEEGEIGQSWFIDQYDSATIISHGGTTQGHQSDFWVSPDRKVGFIAMTNASNGHAMNRKLSEWVKREVLGLERPEREEVKLSEVELEALAATYEVVGQTYTIGVKVEDGKLALVLPNPTTGGTENLALRFIAPERAVVMGGDADGIGVEFLRKGDEVEFMRFGARLYPRMSPDASSASLPLDAL</sequence>
<reference evidence="3 4" key="1">
    <citation type="submission" date="2017-01" db="EMBL/GenBank/DDBJ databases">
        <title>Genome Analysis of Deinococcus marmoris KOPRI26562.</title>
        <authorList>
            <person name="Kim J.H."/>
            <person name="Oh H.-M."/>
        </authorList>
    </citation>
    <scope>NUCLEOTIDE SEQUENCE [LARGE SCALE GENOMIC DNA]</scope>
    <source>
        <strain evidence="3 4">KOPRI26562</strain>
    </source>
</reference>
<dbReference type="InterPro" id="IPR001466">
    <property type="entry name" value="Beta-lactam-related"/>
</dbReference>
<dbReference type="Gene3D" id="3.40.710.10">
    <property type="entry name" value="DD-peptidase/beta-lactamase superfamily"/>
    <property type="match status" value="1"/>
</dbReference>
<dbReference type="EMBL" id="MSTI01000002">
    <property type="protein sequence ID" value="OLV20337.1"/>
    <property type="molecule type" value="Genomic_DNA"/>
</dbReference>
<proteinExistence type="predicted"/>
<evidence type="ECO:0000259" key="2">
    <source>
        <dbReference type="Pfam" id="PF00144"/>
    </source>
</evidence>
<comment type="caution">
    <text evidence="3">The sequence shown here is derived from an EMBL/GenBank/DDBJ whole genome shotgun (WGS) entry which is preliminary data.</text>
</comment>